<keyword evidence="5" id="KW-0560">Oxidoreductase</keyword>
<dbReference type="GeneID" id="63689966"/>
<dbReference type="GO" id="GO:0008115">
    <property type="term" value="F:sarcosine oxidase activity"/>
    <property type="evidence" value="ECO:0007669"/>
    <property type="project" value="TreeGrafter"/>
</dbReference>
<dbReference type="OrthoDB" id="2219495at2759"/>
<organism evidence="7 8">
    <name type="scientific">Dacryopinax primogenitus (strain DJM 731)</name>
    <name type="common">Brown rot fungus</name>
    <dbReference type="NCBI Taxonomy" id="1858805"/>
    <lineage>
        <taxon>Eukaryota</taxon>
        <taxon>Fungi</taxon>
        <taxon>Dikarya</taxon>
        <taxon>Basidiomycota</taxon>
        <taxon>Agaricomycotina</taxon>
        <taxon>Dacrymycetes</taxon>
        <taxon>Dacrymycetales</taxon>
        <taxon>Dacrymycetaceae</taxon>
        <taxon>Dacryopinax</taxon>
    </lineage>
</organism>
<gene>
    <name evidence="7" type="ORF">DACRYDRAFT_49476</name>
</gene>
<dbReference type="InterPro" id="IPR036188">
    <property type="entry name" value="FAD/NAD-bd_sf"/>
</dbReference>
<evidence type="ECO:0000256" key="1">
    <source>
        <dbReference type="ARBA" id="ARBA00001974"/>
    </source>
</evidence>
<dbReference type="InterPro" id="IPR006076">
    <property type="entry name" value="FAD-dep_OxRdtase"/>
</dbReference>
<dbReference type="RefSeq" id="XP_040630729.1">
    <property type="nucleotide sequence ID" value="XM_040774904.1"/>
</dbReference>
<feature type="domain" description="FAD dependent oxidoreductase" evidence="6">
    <location>
        <begin position="7"/>
        <end position="385"/>
    </location>
</feature>
<evidence type="ECO:0000256" key="5">
    <source>
        <dbReference type="ARBA" id="ARBA00023002"/>
    </source>
</evidence>
<accession>M5G6K2</accession>
<dbReference type="STRING" id="1858805.M5G6K2"/>
<evidence type="ECO:0000313" key="7">
    <source>
        <dbReference type="EMBL" id="EJU03835.1"/>
    </source>
</evidence>
<evidence type="ECO:0000313" key="8">
    <source>
        <dbReference type="Proteomes" id="UP000030653"/>
    </source>
</evidence>
<dbReference type="PANTHER" id="PTHR10961:SF46">
    <property type="entry name" value="PEROXISOMAL SARCOSINE OXIDASE"/>
    <property type="match status" value="1"/>
</dbReference>
<dbReference type="SUPFAM" id="SSF51905">
    <property type="entry name" value="FAD/NAD(P)-binding domain"/>
    <property type="match status" value="1"/>
</dbReference>
<dbReference type="GO" id="GO:0050031">
    <property type="term" value="F:L-pipecolate oxidase activity"/>
    <property type="evidence" value="ECO:0007669"/>
    <property type="project" value="TreeGrafter"/>
</dbReference>
<protein>
    <submittedName>
        <fullName evidence="7">FAD dependent oxidoreductase</fullName>
    </submittedName>
</protein>
<dbReference type="EMBL" id="JH795859">
    <property type="protein sequence ID" value="EJU03835.1"/>
    <property type="molecule type" value="Genomic_DNA"/>
</dbReference>
<evidence type="ECO:0000259" key="6">
    <source>
        <dbReference type="Pfam" id="PF01266"/>
    </source>
</evidence>
<dbReference type="PANTHER" id="PTHR10961">
    <property type="entry name" value="PEROXISOMAL SARCOSINE OXIDASE"/>
    <property type="match status" value="1"/>
</dbReference>
<dbReference type="SUPFAM" id="SSF54373">
    <property type="entry name" value="FAD-linked reductases, C-terminal domain"/>
    <property type="match status" value="1"/>
</dbReference>
<sequence length="431" mass="47520">MSSEPIKVFIIGAGAFGLSTALHLLTTPRRYNVTILERHPSGLPPDSASYDLNKIVRSDYPDLAYARLAREAVSLWKEEAWDGVYHETGVLVLGDHSPTGQYTSSSLTNSLALGCRIIPATDVGLQAYFPPIVPIPMFERDSAYLNRDGGWVEAERTMGVLRAQVEGLGALLLGGRTVTGLTKDDRGEMDAVLLSSGEDMHADLVVVATGAWTPSLFPHLGLQEKLLATGQSELFLRLSEEERSRWKGNPVLLDWNTGMSVFEPTEDGTVKIAIHHAGYVYRKQQIVEGKEYVVSTPLTSEEGSIRRPAVPGEVVTRLRDWLKQRYPGTLGDNPFVGSRMCWYTDTPDGDWLVDFHPEHPKLLFVTGGSGHAFKFLPNLGSLVRQRIERSLPQEWAGKVAWKEGREGRDVSRVGERTELLDLGGLVELGGC</sequence>
<dbReference type="InterPro" id="IPR045170">
    <property type="entry name" value="MTOX"/>
</dbReference>
<name>M5G6K2_DACPD</name>
<reference evidence="7 8" key="1">
    <citation type="journal article" date="2012" name="Science">
        <title>The Paleozoic origin of enzymatic lignin decomposition reconstructed from 31 fungal genomes.</title>
        <authorList>
            <person name="Floudas D."/>
            <person name="Binder M."/>
            <person name="Riley R."/>
            <person name="Barry K."/>
            <person name="Blanchette R.A."/>
            <person name="Henrissat B."/>
            <person name="Martinez A.T."/>
            <person name="Otillar R."/>
            <person name="Spatafora J.W."/>
            <person name="Yadav J.S."/>
            <person name="Aerts A."/>
            <person name="Benoit I."/>
            <person name="Boyd A."/>
            <person name="Carlson A."/>
            <person name="Copeland A."/>
            <person name="Coutinho P.M."/>
            <person name="de Vries R.P."/>
            <person name="Ferreira P."/>
            <person name="Findley K."/>
            <person name="Foster B."/>
            <person name="Gaskell J."/>
            <person name="Glotzer D."/>
            <person name="Gorecki P."/>
            <person name="Heitman J."/>
            <person name="Hesse C."/>
            <person name="Hori C."/>
            <person name="Igarashi K."/>
            <person name="Jurgens J.A."/>
            <person name="Kallen N."/>
            <person name="Kersten P."/>
            <person name="Kohler A."/>
            <person name="Kuees U."/>
            <person name="Kumar T.K.A."/>
            <person name="Kuo A."/>
            <person name="LaButti K."/>
            <person name="Larrondo L.F."/>
            <person name="Lindquist E."/>
            <person name="Ling A."/>
            <person name="Lombard V."/>
            <person name="Lucas S."/>
            <person name="Lundell T."/>
            <person name="Martin R."/>
            <person name="McLaughlin D.J."/>
            <person name="Morgenstern I."/>
            <person name="Morin E."/>
            <person name="Murat C."/>
            <person name="Nagy L.G."/>
            <person name="Nolan M."/>
            <person name="Ohm R.A."/>
            <person name="Patyshakuliyeva A."/>
            <person name="Rokas A."/>
            <person name="Ruiz-Duenas F.J."/>
            <person name="Sabat G."/>
            <person name="Salamov A."/>
            <person name="Samejima M."/>
            <person name="Schmutz J."/>
            <person name="Slot J.C."/>
            <person name="St John F."/>
            <person name="Stenlid J."/>
            <person name="Sun H."/>
            <person name="Sun S."/>
            <person name="Syed K."/>
            <person name="Tsang A."/>
            <person name="Wiebenga A."/>
            <person name="Young D."/>
            <person name="Pisabarro A."/>
            <person name="Eastwood D.C."/>
            <person name="Martin F."/>
            <person name="Cullen D."/>
            <person name="Grigoriev I.V."/>
            <person name="Hibbett D.S."/>
        </authorList>
    </citation>
    <scope>NUCLEOTIDE SEQUENCE [LARGE SCALE GENOMIC DNA]</scope>
    <source>
        <strain evidence="7 8">DJM-731 SS1</strain>
    </source>
</reference>
<evidence type="ECO:0000256" key="2">
    <source>
        <dbReference type="ARBA" id="ARBA00010989"/>
    </source>
</evidence>
<dbReference type="GO" id="GO:0004657">
    <property type="term" value="F:proline dehydrogenase activity"/>
    <property type="evidence" value="ECO:0007669"/>
    <property type="project" value="TreeGrafter"/>
</dbReference>
<keyword evidence="4" id="KW-0274">FAD</keyword>
<comment type="cofactor">
    <cofactor evidence="1">
        <name>FAD</name>
        <dbReference type="ChEBI" id="CHEBI:57692"/>
    </cofactor>
</comment>
<keyword evidence="3" id="KW-0285">Flavoprotein</keyword>
<dbReference type="GO" id="GO:0050660">
    <property type="term" value="F:flavin adenine dinucleotide binding"/>
    <property type="evidence" value="ECO:0007669"/>
    <property type="project" value="InterPro"/>
</dbReference>
<keyword evidence="8" id="KW-1185">Reference proteome</keyword>
<evidence type="ECO:0000256" key="3">
    <source>
        <dbReference type="ARBA" id="ARBA00022630"/>
    </source>
</evidence>
<dbReference type="Gene3D" id="3.30.9.10">
    <property type="entry name" value="D-Amino Acid Oxidase, subunit A, domain 2"/>
    <property type="match status" value="1"/>
</dbReference>
<dbReference type="Pfam" id="PF01266">
    <property type="entry name" value="DAO"/>
    <property type="match status" value="1"/>
</dbReference>
<evidence type="ECO:0000256" key="4">
    <source>
        <dbReference type="ARBA" id="ARBA00022827"/>
    </source>
</evidence>
<proteinExistence type="inferred from homology"/>
<dbReference type="AlphaFoldDB" id="M5G6K2"/>
<dbReference type="Gene3D" id="3.50.50.60">
    <property type="entry name" value="FAD/NAD(P)-binding domain"/>
    <property type="match status" value="1"/>
</dbReference>
<dbReference type="Proteomes" id="UP000030653">
    <property type="component" value="Unassembled WGS sequence"/>
</dbReference>
<comment type="similarity">
    <text evidence="2">Belongs to the MSOX/MTOX family.</text>
</comment>
<dbReference type="HOGENOM" id="CLU_007884_0_1_1"/>